<dbReference type="KEGG" id="kal:KALB_5308"/>
<dbReference type="EMBL" id="CP007155">
    <property type="protein sequence ID" value="AHH98670.1"/>
    <property type="molecule type" value="Genomic_DNA"/>
</dbReference>
<reference evidence="1 2" key="1">
    <citation type="journal article" date="2014" name="BMC Genomics">
        <title>Complete genome sequence of producer of the glycopeptide antibiotic Aculeximycin Kutzneria albida DSM 43870T, a representative of minor genus of Pseudonocardiaceae.</title>
        <authorList>
            <person name="Rebets Y."/>
            <person name="Tokovenko B."/>
            <person name="Lushchyk I."/>
            <person name="Ruckert C."/>
            <person name="Zaburannyi N."/>
            <person name="Bechthold A."/>
            <person name="Kalinowski J."/>
            <person name="Luzhetskyy A."/>
        </authorList>
    </citation>
    <scope>NUCLEOTIDE SEQUENCE [LARGE SCALE GENOMIC DNA]</scope>
    <source>
        <strain evidence="1">DSM 43870</strain>
    </source>
</reference>
<dbReference type="Proteomes" id="UP000019225">
    <property type="component" value="Chromosome"/>
</dbReference>
<dbReference type="HOGENOM" id="CLU_1883028_0_0_11"/>
<sequence>MTVYAYDEARCVLVAAWDTGIGLTASTIAKLPHASDRDEVLRLAAALTTLSRVVWRTYTHPVSAAESVELDSEGWRRQGERDAFAGVLANIRQPNLLQNGYMVQSYIMVEEAAHRVGRTLHNIGNQTICDLVVDD</sequence>
<dbReference type="RefSeq" id="WP_025358652.1">
    <property type="nucleotide sequence ID" value="NZ_CP007155.1"/>
</dbReference>
<dbReference type="STRING" id="1449976.KALB_5308"/>
<proteinExistence type="predicted"/>
<protein>
    <submittedName>
        <fullName evidence="1">Uncharacterized protein</fullName>
    </submittedName>
</protein>
<keyword evidence="2" id="KW-1185">Reference proteome</keyword>
<dbReference type="AlphaFoldDB" id="W5WD59"/>
<organism evidence="1 2">
    <name type="scientific">Kutzneria albida DSM 43870</name>
    <dbReference type="NCBI Taxonomy" id="1449976"/>
    <lineage>
        <taxon>Bacteria</taxon>
        <taxon>Bacillati</taxon>
        <taxon>Actinomycetota</taxon>
        <taxon>Actinomycetes</taxon>
        <taxon>Pseudonocardiales</taxon>
        <taxon>Pseudonocardiaceae</taxon>
        <taxon>Kutzneria</taxon>
    </lineage>
</organism>
<gene>
    <name evidence="1" type="ORF">KALB_5308</name>
</gene>
<accession>W5WD59</accession>
<dbReference type="OrthoDB" id="3212365at2"/>
<evidence type="ECO:0000313" key="1">
    <source>
        <dbReference type="EMBL" id="AHH98670.1"/>
    </source>
</evidence>
<dbReference type="eggNOG" id="ENOG5033QWV">
    <property type="taxonomic scope" value="Bacteria"/>
</dbReference>
<evidence type="ECO:0000313" key="2">
    <source>
        <dbReference type="Proteomes" id="UP000019225"/>
    </source>
</evidence>
<name>W5WD59_9PSEU</name>